<dbReference type="PANTHER" id="PTHR12526">
    <property type="entry name" value="GLYCOSYLTRANSFERASE"/>
    <property type="match status" value="1"/>
</dbReference>
<keyword evidence="1" id="KW-0328">Glycosyltransferase</keyword>
<evidence type="ECO:0000313" key="5">
    <source>
        <dbReference type="EMBL" id="MBO1268084.1"/>
    </source>
</evidence>
<dbReference type="PANTHER" id="PTHR12526:SF595">
    <property type="entry name" value="BLL5217 PROTEIN"/>
    <property type="match status" value="1"/>
</dbReference>
<comment type="caution">
    <text evidence="5">The sequence shown here is derived from an EMBL/GenBank/DDBJ whole genome shotgun (WGS) entry which is preliminary data.</text>
</comment>
<evidence type="ECO:0000256" key="1">
    <source>
        <dbReference type="ARBA" id="ARBA00022676"/>
    </source>
</evidence>
<evidence type="ECO:0000259" key="3">
    <source>
        <dbReference type="Pfam" id="PF00534"/>
    </source>
</evidence>
<name>A0A939HF75_9MICC</name>
<keyword evidence="6" id="KW-1185">Reference proteome</keyword>
<proteinExistence type="predicted"/>
<accession>A0A939HF75</accession>
<organism evidence="5 6">
    <name type="scientific">Arthrobacter cavernae</name>
    <dbReference type="NCBI Taxonomy" id="2817681"/>
    <lineage>
        <taxon>Bacteria</taxon>
        <taxon>Bacillati</taxon>
        <taxon>Actinomycetota</taxon>
        <taxon>Actinomycetes</taxon>
        <taxon>Micrococcales</taxon>
        <taxon>Micrococcaceae</taxon>
        <taxon>Arthrobacter</taxon>
    </lineage>
</organism>
<protein>
    <submittedName>
        <fullName evidence="5">Glycosyltransferase family 4 protein</fullName>
    </submittedName>
</protein>
<reference evidence="5" key="1">
    <citation type="submission" date="2021-03" db="EMBL/GenBank/DDBJ databases">
        <title>A new species, PO-11, isolated from a karst cave deposit.</title>
        <authorList>
            <person name="Zhaoxiaoyong W."/>
        </authorList>
    </citation>
    <scope>NUCLEOTIDE SEQUENCE</scope>
    <source>
        <strain evidence="5">PO-11</strain>
    </source>
</reference>
<dbReference type="AlphaFoldDB" id="A0A939HF75"/>
<sequence length="342" mass="36131">MRIGLIAPPWLPVPPTGYGGTEAVVHALATSLAAAGHRVVLAAASDSTCPVERIDGFAPAKRAEMGETSSELPHVIRAYEELADVDIIHDHTLAGPLYRHRPTEIPVVCTIHSAMTPTLRPVYKAMSRDVSLVAISQHQAGSAPEVKISRVIHHGIDPSAVPLGAGTGGYACFLGRMAPDKGVVEAIMVARLAGIKLKIAAKMSEKAELDYFHAAVAPLLGADEEFVGEVDLKGKLALLGDAIALINPLQWDEPFGMVMIEALAAGTPVVAIPRGSAPELIEHGVTGFLAAGTDELARCLQRAADLDRRGCRAAVETRFSADLMARRYAALFEDVLAGTHQS</sequence>
<keyword evidence="2" id="KW-0808">Transferase</keyword>
<dbReference type="Gene3D" id="3.40.50.2000">
    <property type="entry name" value="Glycogen Phosphorylase B"/>
    <property type="match status" value="2"/>
</dbReference>
<dbReference type="SUPFAM" id="SSF53756">
    <property type="entry name" value="UDP-Glycosyltransferase/glycogen phosphorylase"/>
    <property type="match status" value="1"/>
</dbReference>
<dbReference type="GO" id="GO:0016757">
    <property type="term" value="F:glycosyltransferase activity"/>
    <property type="evidence" value="ECO:0007669"/>
    <property type="project" value="UniProtKB-KW"/>
</dbReference>
<gene>
    <name evidence="5" type="ORF">J1902_08880</name>
</gene>
<evidence type="ECO:0000259" key="4">
    <source>
        <dbReference type="Pfam" id="PF13439"/>
    </source>
</evidence>
<evidence type="ECO:0000256" key="2">
    <source>
        <dbReference type="ARBA" id="ARBA00022679"/>
    </source>
</evidence>
<dbReference type="Proteomes" id="UP000664164">
    <property type="component" value="Unassembled WGS sequence"/>
</dbReference>
<dbReference type="InterPro" id="IPR028098">
    <property type="entry name" value="Glyco_trans_4-like_N"/>
</dbReference>
<dbReference type="CDD" id="cd03802">
    <property type="entry name" value="GT4_AviGT4-like"/>
    <property type="match status" value="1"/>
</dbReference>
<dbReference type="Pfam" id="PF13439">
    <property type="entry name" value="Glyco_transf_4"/>
    <property type="match status" value="1"/>
</dbReference>
<dbReference type="RefSeq" id="WP_207615891.1">
    <property type="nucleotide sequence ID" value="NZ_JAFNLL010000017.1"/>
</dbReference>
<feature type="domain" description="Glycosyltransferase subfamily 4-like N-terminal" evidence="4">
    <location>
        <begin position="18"/>
        <end position="159"/>
    </location>
</feature>
<feature type="domain" description="Glycosyl transferase family 1" evidence="3">
    <location>
        <begin position="170"/>
        <end position="301"/>
    </location>
</feature>
<dbReference type="EMBL" id="JAFNLL010000017">
    <property type="protein sequence ID" value="MBO1268084.1"/>
    <property type="molecule type" value="Genomic_DNA"/>
</dbReference>
<dbReference type="InterPro" id="IPR001296">
    <property type="entry name" value="Glyco_trans_1"/>
</dbReference>
<evidence type="ECO:0000313" key="6">
    <source>
        <dbReference type="Proteomes" id="UP000664164"/>
    </source>
</evidence>
<dbReference type="Pfam" id="PF00534">
    <property type="entry name" value="Glycos_transf_1"/>
    <property type="match status" value="1"/>
</dbReference>